<organism evidence="1 2">
    <name type="scientific">Anaeromyxobacter oryzae</name>
    <dbReference type="NCBI Taxonomy" id="2918170"/>
    <lineage>
        <taxon>Bacteria</taxon>
        <taxon>Pseudomonadati</taxon>
        <taxon>Myxococcota</taxon>
        <taxon>Myxococcia</taxon>
        <taxon>Myxococcales</taxon>
        <taxon>Cystobacterineae</taxon>
        <taxon>Anaeromyxobacteraceae</taxon>
        <taxon>Anaeromyxobacter</taxon>
    </lineage>
</organism>
<dbReference type="Proteomes" id="UP001162891">
    <property type="component" value="Chromosome"/>
</dbReference>
<evidence type="ECO:0000313" key="1">
    <source>
        <dbReference type="EMBL" id="BDG06843.1"/>
    </source>
</evidence>
<keyword evidence="2" id="KW-1185">Reference proteome</keyword>
<proteinExistence type="predicted"/>
<evidence type="ECO:0008006" key="3">
    <source>
        <dbReference type="Google" id="ProtNLM"/>
    </source>
</evidence>
<accession>A0ABM7X4W1</accession>
<protein>
    <recommendedName>
        <fullName evidence="3">PEP-CTERM system associated protein</fullName>
    </recommendedName>
</protein>
<sequence>MRRVLVPMAIATLLAPAAPRAFEWSGRVGVLYGRDDQWSPAGARLTDPRLDLDLALDAAGYFYRPGAVAYQGGVLYRRLATSLGGPSRVDDDLSYRLRSAIFGDPASPFRLDLAADRVDSGSTSSGDQIGDFKSRIYGATATIAVPDRPAVQLGYAYDELTRDVLTLGPSSRTLQTVTANAQHGATGYSYDARYQGHLSDGTFAADNYDDHQVDVNAAANLSDPFSLQFSEHYFLRLPRLDSTFNPRQETNSAFASLRYGYGNAPTVTRLNYSYGHAVQTAPGVADVERTSNRMELSVLRNLTSTWSLQGDVSGTFADDRLGVELQRNSGQDLSGTVRWRSATDTDSLELHAGPSVGLLEPSGADTQLAWGGRGGVALARTWGEYRTTLSYDLSYANGLAAEQGWSFRQQGLAGADRVLGMGVLRVQVTLSSDRHESPLFGAGASRSVSGRLEYRWGTSTLSAQASQSDGIAGTVTGVNGDGLFLPAPYNTHVRTASLVGSTLFFRRIAVTGRALYSSTDLPDRPALDEGELYGSVDLVYAALRIGVEDRYVVSETPAGTGRTNQVLLRLYRTFGSR</sequence>
<gene>
    <name evidence="1" type="ORF">AMOR_58390</name>
</gene>
<dbReference type="EMBL" id="AP025591">
    <property type="protein sequence ID" value="BDG06843.1"/>
    <property type="molecule type" value="Genomic_DNA"/>
</dbReference>
<dbReference type="RefSeq" id="WP_248357318.1">
    <property type="nucleotide sequence ID" value="NZ_AP025591.1"/>
</dbReference>
<reference evidence="2" key="1">
    <citation type="journal article" date="2022" name="Int. J. Syst. Evol. Microbiol.">
        <title>Anaeromyxobacter oryzae sp. nov., Anaeromyxobacter diazotrophicus sp. nov. and Anaeromyxobacter paludicola sp. nov., isolated from paddy soils.</title>
        <authorList>
            <person name="Itoh H."/>
            <person name="Xu Z."/>
            <person name="Mise K."/>
            <person name="Masuda Y."/>
            <person name="Ushijima N."/>
            <person name="Hayakawa C."/>
            <person name="Shiratori Y."/>
            <person name="Senoo K."/>
        </authorList>
    </citation>
    <scope>NUCLEOTIDE SEQUENCE [LARGE SCALE GENOMIC DNA]</scope>
    <source>
        <strain evidence="2">Red232</strain>
    </source>
</reference>
<evidence type="ECO:0000313" key="2">
    <source>
        <dbReference type="Proteomes" id="UP001162891"/>
    </source>
</evidence>
<name>A0ABM7X4W1_9BACT</name>